<evidence type="ECO:0000313" key="2">
    <source>
        <dbReference type="Proteomes" id="UP001286313"/>
    </source>
</evidence>
<keyword evidence="2" id="KW-1185">Reference proteome</keyword>
<accession>A0AAE1GK22</accession>
<gene>
    <name evidence="1" type="ORF">Pcinc_005110</name>
</gene>
<comment type="caution">
    <text evidence="1">The sequence shown here is derived from an EMBL/GenBank/DDBJ whole genome shotgun (WGS) entry which is preliminary data.</text>
</comment>
<reference evidence="1" key="1">
    <citation type="submission" date="2023-10" db="EMBL/GenBank/DDBJ databases">
        <title>Genome assemblies of two species of porcelain crab, Petrolisthes cinctipes and Petrolisthes manimaculis (Anomura: Porcellanidae).</title>
        <authorList>
            <person name="Angst P."/>
        </authorList>
    </citation>
    <scope>NUCLEOTIDE SEQUENCE</scope>
    <source>
        <strain evidence="1">PB745_01</strain>
        <tissue evidence="1">Gill</tissue>
    </source>
</reference>
<proteinExistence type="predicted"/>
<evidence type="ECO:0000313" key="1">
    <source>
        <dbReference type="EMBL" id="KAK3890943.1"/>
    </source>
</evidence>
<protein>
    <submittedName>
        <fullName evidence="1">Uncharacterized protein</fullName>
    </submittedName>
</protein>
<name>A0AAE1GK22_PETCI</name>
<dbReference type="Proteomes" id="UP001286313">
    <property type="component" value="Unassembled WGS sequence"/>
</dbReference>
<dbReference type="AlphaFoldDB" id="A0AAE1GK22"/>
<organism evidence="1 2">
    <name type="scientific">Petrolisthes cinctipes</name>
    <name type="common">Flat porcelain crab</name>
    <dbReference type="NCBI Taxonomy" id="88211"/>
    <lineage>
        <taxon>Eukaryota</taxon>
        <taxon>Metazoa</taxon>
        <taxon>Ecdysozoa</taxon>
        <taxon>Arthropoda</taxon>
        <taxon>Crustacea</taxon>
        <taxon>Multicrustacea</taxon>
        <taxon>Malacostraca</taxon>
        <taxon>Eumalacostraca</taxon>
        <taxon>Eucarida</taxon>
        <taxon>Decapoda</taxon>
        <taxon>Pleocyemata</taxon>
        <taxon>Anomura</taxon>
        <taxon>Galatheoidea</taxon>
        <taxon>Porcellanidae</taxon>
        <taxon>Petrolisthes</taxon>
    </lineage>
</organism>
<sequence length="85" mass="9315">MSTNKECARRKSAPSSGCETSAMVNIHLKRQELKLSGIVWTPYVLMLLPLAAVRGGQFLLERVSVLDGGKTLTSAPVSTRKRRSE</sequence>
<dbReference type="EMBL" id="JAWQEG010000380">
    <property type="protein sequence ID" value="KAK3890943.1"/>
    <property type="molecule type" value="Genomic_DNA"/>
</dbReference>